<dbReference type="InterPro" id="IPR003661">
    <property type="entry name" value="HisK_dim/P_dom"/>
</dbReference>
<dbReference type="CDD" id="cd00075">
    <property type="entry name" value="HATPase"/>
    <property type="match status" value="1"/>
</dbReference>
<dbReference type="InterPro" id="IPR004358">
    <property type="entry name" value="Sig_transdc_His_kin-like_C"/>
</dbReference>
<dbReference type="PROSITE" id="PS50885">
    <property type="entry name" value="HAMP"/>
    <property type="match status" value="1"/>
</dbReference>
<evidence type="ECO:0000256" key="6">
    <source>
        <dbReference type="ARBA" id="ARBA00022679"/>
    </source>
</evidence>
<keyword evidence="6" id="KW-0808">Transferase</keyword>
<dbReference type="InterPro" id="IPR003594">
    <property type="entry name" value="HATPase_dom"/>
</dbReference>
<feature type="domain" description="HAMP" evidence="17">
    <location>
        <begin position="155"/>
        <end position="207"/>
    </location>
</feature>
<keyword evidence="9" id="KW-0418">Kinase</keyword>
<dbReference type="PROSITE" id="PS50109">
    <property type="entry name" value="HIS_KIN"/>
    <property type="match status" value="1"/>
</dbReference>
<evidence type="ECO:0000256" key="9">
    <source>
        <dbReference type="ARBA" id="ARBA00022777"/>
    </source>
</evidence>
<dbReference type="InterPro" id="IPR050398">
    <property type="entry name" value="HssS/ArlS-like"/>
</dbReference>
<evidence type="ECO:0000256" key="4">
    <source>
        <dbReference type="ARBA" id="ARBA00022475"/>
    </source>
</evidence>
<feature type="transmembrane region" description="Helical" evidence="15">
    <location>
        <begin position="133"/>
        <end position="153"/>
    </location>
</feature>
<dbReference type="Gene3D" id="3.30.565.10">
    <property type="entry name" value="Histidine kinase-like ATPase, C-terminal domain"/>
    <property type="match status" value="1"/>
</dbReference>
<evidence type="ECO:0000256" key="12">
    <source>
        <dbReference type="ARBA" id="ARBA00023012"/>
    </source>
</evidence>
<proteinExistence type="predicted"/>
<dbReference type="EMBL" id="MHNL01000001">
    <property type="protein sequence ID" value="OGZ46182.1"/>
    <property type="molecule type" value="Genomic_DNA"/>
</dbReference>
<dbReference type="FunFam" id="3.30.565.10:FF:000006">
    <property type="entry name" value="Sensor histidine kinase WalK"/>
    <property type="match status" value="1"/>
</dbReference>
<evidence type="ECO:0000256" key="7">
    <source>
        <dbReference type="ARBA" id="ARBA00022692"/>
    </source>
</evidence>
<organism evidence="18 19">
    <name type="scientific">Candidatus Ryanbacteria bacterium RIFCSPHIGHO2_01_FULL_48_27</name>
    <dbReference type="NCBI Taxonomy" id="1802115"/>
    <lineage>
        <taxon>Bacteria</taxon>
        <taxon>Candidatus Ryaniibacteriota</taxon>
    </lineage>
</organism>
<keyword evidence="4" id="KW-1003">Cell membrane</keyword>
<dbReference type="PRINTS" id="PR00344">
    <property type="entry name" value="BCTRLSENSOR"/>
</dbReference>
<dbReference type="GO" id="GO:0000155">
    <property type="term" value="F:phosphorelay sensor kinase activity"/>
    <property type="evidence" value="ECO:0007669"/>
    <property type="project" value="InterPro"/>
</dbReference>
<evidence type="ECO:0000256" key="13">
    <source>
        <dbReference type="ARBA" id="ARBA00023136"/>
    </source>
</evidence>
<evidence type="ECO:0000259" key="16">
    <source>
        <dbReference type="PROSITE" id="PS50109"/>
    </source>
</evidence>
<keyword evidence="13 15" id="KW-0472">Membrane</keyword>
<accession>A0A1G2G7X8</accession>
<evidence type="ECO:0000256" key="1">
    <source>
        <dbReference type="ARBA" id="ARBA00000085"/>
    </source>
</evidence>
<keyword evidence="5" id="KW-0597">Phosphoprotein</keyword>
<evidence type="ECO:0000256" key="8">
    <source>
        <dbReference type="ARBA" id="ARBA00022741"/>
    </source>
</evidence>
<dbReference type="GO" id="GO:0005886">
    <property type="term" value="C:plasma membrane"/>
    <property type="evidence" value="ECO:0007669"/>
    <property type="project" value="UniProtKB-SubCell"/>
</dbReference>
<evidence type="ECO:0000256" key="2">
    <source>
        <dbReference type="ARBA" id="ARBA00004651"/>
    </source>
</evidence>
<dbReference type="Gene3D" id="1.10.287.130">
    <property type="match status" value="1"/>
</dbReference>
<dbReference type="InterPro" id="IPR036890">
    <property type="entry name" value="HATPase_C_sf"/>
</dbReference>
<dbReference type="Gene3D" id="6.10.340.10">
    <property type="match status" value="1"/>
</dbReference>
<dbReference type="SUPFAM" id="SSF47384">
    <property type="entry name" value="Homodimeric domain of signal transducing histidine kinase"/>
    <property type="match status" value="1"/>
</dbReference>
<evidence type="ECO:0000256" key="10">
    <source>
        <dbReference type="ARBA" id="ARBA00022840"/>
    </source>
</evidence>
<dbReference type="InterPro" id="IPR003660">
    <property type="entry name" value="HAMP_dom"/>
</dbReference>
<dbReference type="AlphaFoldDB" id="A0A1G2G7X8"/>
<feature type="transmembrane region" description="Helical" evidence="15">
    <location>
        <begin position="88"/>
        <end position="113"/>
    </location>
</feature>
<keyword evidence="12" id="KW-0902">Two-component regulatory system</keyword>
<dbReference type="CDD" id="cd00082">
    <property type="entry name" value="HisKA"/>
    <property type="match status" value="1"/>
</dbReference>
<evidence type="ECO:0000256" key="11">
    <source>
        <dbReference type="ARBA" id="ARBA00022989"/>
    </source>
</evidence>
<dbReference type="SUPFAM" id="SSF158472">
    <property type="entry name" value="HAMP domain-like"/>
    <property type="match status" value="1"/>
</dbReference>
<reference evidence="18 19" key="1">
    <citation type="journal article" date="2016" name="Nat. Commun.">
        <title>Thousands of microbial genomes shed light on interconnected biogeochemical processes in an aquifer system.</title>
        <authorList>
            <person name="Anantharaman K."/>
            <person name="Brown C.T."/>
            <person name="Hug L.A."/>
            <person name="Sharon I."/>
            <person name="Castelle C.J."/>
            <person name="Probst A.J."/>
            <person name="Thomas B.C."/>
            <person name="Singh A."/>
            <person name="Wilkins M.J."/>
            <person name="Karaoz U."/>
            <person name="Brodie E.L."/>
            <person name="Williams K.H."/>
            <person name="Hubbard S.S."/>
            <person name="Banfield J.F."/>
        </authorList>
    </citation>
    <scope>NUCLEOTIDE SEQUENCE [LARGE SCALE GENOMIC DNA]</scope>
</reference>
<evidence type="ECO:0000256" key="14">
    <source>
        <dbReference type="SAM" id="MobiDB-lite"/>
    </source>
</evidence>
<evidence type="ECO:0000313" key="19">
    <source>
        <dbReference type="Proteomes" id="UP000177785"/>
    </source>
</evidence>
<evidence type="ECO:0000259" key="17">
    <source>
        <dbReference type="PROSITE" id="PS50885"/>
    </source>
</evidence>
<keyword evidence="11 15" id="KW-1133">Transmembrane helix</keyword>
<dbReference type="CDD" id="cd06225">
    <property type="entry name" value="HAMP"/>
    <property type="match status" value="1"/>
</dbReference>
<comment type="subcellular location">
    <subcellularLocation>
        <location evidence="2">Cell membrane</location>
        <topology evidence="2">Multi-pass membrane protein</topology>
    </subcellularLocation>
</comment>
<dbReference type="Pfam" id="PF00512">
    <property type="entry name" value="HisKA"/>
    <property type="match status" value="1"/>
</dbReference>
<dbReference type="Proteomes" id="UP000177785">
    <property type="component" value="Unassembled WGS sequence"/>
</dbReference>
<comment type="caution">
    <text evidence="18">The sequence shown here is derived from an EMBL/GenBank/DDBJ whole genome shotgun (WGS) entry which is preliminary data.</text>
</comment>
<evidence type="ECO:0000256" key="3">
    <source>
        <dbReference type="ARBA" id="ARBA00012438"/>
    </source>
</evidence>
<keyword evidence="8" id="KW-0547">Nucleotide-binding</keyword>
<dbReference type="Pfam" id="PF00672">
    <property type="entry name" value="HAMP"/>
    <property type="match status" value="1"/>
</dbReference>
<dbReference type="GO" id="GO:0005524">
    <property type="term" value="F:ATP binding"/>
    <property type="evidence" value="ECO:0007669"/>
    <property type="project" value="UniProtKB-KW"/>
</dbReference>
<dbReference type="SMART" id="SM00387">
    <property type="entry name" value="HATPase_c"/>
    <property type="match status" value="1"/>
</dbReference>
<dbReference type="STRING" id="1802115.A2756_06275"/>
<evidence type="ECO:0000256" key="15">
    <source>
        <dbReference type="SAM" id="Phobius"/>
    </source>
</evidence>
<protein>
    <recommendedName>
        <fullName evidence="3">histidine kinase</fullName>
        <ecNumber evidence="3">2.7.13.3</ecNumber>
    </recommendedName>
</protein>
<sequence>MERYYFFMASPKKQTQSIAKTQAVLAATSQEIPAAAPVVPTPVAPPEKGQSLQEPFSRPEDSPHVPVHQYSGFEFSKIPWGQSLFAKLFGAFLALALLPTIISAVLITAAYQVLLNQYVPEREVEILTSNMQVQFFLIVFFIIILVTFISFVISRGISRPIKLLIMAVQKISDGDLSVHIKINRKDELGNLAHFFNTMVDKLKEIQERNIEISKIKSQFVSVAAHQLRTPLSAVKWTLRLLLDGDVGKMSKEQDDFLERGYQTNERMINLVNDLLDVSRIEEGRFGYNFQEVEIANIIRKAIAEVSIVAAKRNIKINFRQLIPEDLRIVADPERVRTIVINLLDNAVNYSEPGDEVVVTVGEEGDSLKVSIEDNGIGIPDSEFDKVFSRFYRASNAVRLQTDGSGLGLFIVQNIVNRHGGRIWFESKEGQGTSFFFTIPMRREFIKESL</sequence>
<gene>
    <name evidence="18" type="ORF">A2756_06275</name>
</gene>
<comment type="catalytic activity">
    <reaction evidence="1">
        <text>ATP + protein L-histidine = ADP + protein N-phospho-L-histidine.</text>
        <dbReference type="EC" id="2.7.13.3"/>
    </reaction>
</comment>
<dbReference type="EC" id="2.7.13.3" evidence="3"/>
<feature type="domain" description="Histidine kinase" evidence="16">
    <location>
        <begin position="222"/>
        <end position="442"/>
    </location>
</feature>
<evidence type="ECO:0000313" key="18">
    <source>
        <dbReference type="EMBL" id="OGZ46182.1"/>
    </source>
</evidence>
<dbReference type="PANTHER" id="PTHR45528:SF1">
    <property type="entry name" value="SENSOR HISTIDINE KINASE CPXA"/>
    <property type="match status" value="1"/>
</dbReference>
<dbReference type="InterPro" id="IPR005467">
    <property type="entry name" value="His_kinase_dom"/>
</dbReference>
<keyword evidence="7 15" id="KW-0812">Transmembrane</keyword>
<dbReference type="SMART" id="SM00304">
    <property type="entry name" value="HAMP"/>
    <property type="match status" value="1"/>
</dbReference>
<dbReference type="SUPFAM" id="SSF55874">
    <property type="entry name" value="ATPase domain of HSP90 chaperone/DNA topoisomerase II/histidine kinase"/>
    <property type="match status" value="1"/>
</dbReference>
<evidence type="ECO:0000256" key="5">
    <source>
        <dbReference type="ARBA" id="ARBA00022553"/>
    </source>
</evidence>
<name>A0A1G2G7X8_9BACT</name>
<dbReference type="Pfam" id="PF02518">
    <property type="entry name" value="HATPase_c"/>
    <property type="match status" value="1"/>
</dbReference>
<feature type="region of interest" description="Disordered" evidence="14">
    <location>
        <begin position="38"/>
        <end position="58"/>
    </location>
</feature>
<dbReference type="InterPro" id="IPR036097">
    <property type="entry name" value="HisK_dim/P_sf"/>
</dbReference>
<dbReference type="PANTHER" id="PTHR45528">
    <property type="entry name" value="SENSOR HISTIDINE KINASE CPXA"/>
    <property type="match status" value="1"/>
</dbReference>
<keyword evidence="10" id="KW-0067">ATP-binding</keyword>
<dbReference type="SMART" id="SM00388">
    <property type="entry name" value="HisKA"/>
    <property type="match status" value="1"/>
</dbReference>